<dbReference type="EMBL" id="CP045903">
    <property type="protein sequence ID" value="QQP38903.1"/>
    <property type="molecule type" value="Genomic_DNA"/>
</dbReference>
<protein>
    <submittedName>
        <fullName evidence="1">Gamma-aminobutyric acid type B receptor subunit 1</fullName>
    </submittedName>
</protein>
<sequence length="54" mass="6168">YQWLIVGMYSEEWWSREANSTSCTAEEILIALKGTMVMEIQPLSSVDDITISKL</sequence>
<accession>A0A7T8JXM7</accession>
<evidence type="ECO:0000313" key="2">
    <source>
        <dbReference type="Proteomes" id="UP000595437"/>
    </source>
</evidence>
<name>A0A7T8JXM7_CALRO</name>
<reference evidence="2" key="1">
    <citation type="submission" date="2021-01" db="EMBL/GenBank/DDBJ databases">
        <title>Caligus Genome Assembly.</title>
        <authorList>
            <person name="Gallardo-Escarate C."/>
        </authorList>
    </citation>
    <scope>NUCLEOTIDE SEQUENCE [LARGE SCALE GENOMIC DNA]</scope>
</reference>
<feature type="non-terminal residue" evidence="1">
    <location>
        <position position="54"/>
    </location>
</feature>
<keyword evidence="2" id="KW-1185">Reference proteome</keyword>
<dbReference type="OrthoDB" id="2150267at2759"/>
<gene>
    <name evidence="1" type="ORF">FKW44_019615</name>
</gene>
<organism evidence="1 2">
    <name type="scientific">Caligus rogercresseyi</name>
    <name type="common">Sea louse</name>
    <dbReference type="NCBI Taxonomy" id="217165"/>
    <lineage>
        <taxon>Eukaryota</taxon>
        <taxon>Metazoa</taxon>
        <taxon>Ecdysozoa</taxon>
        <taxon>Arthropoda</taxon>
        <taxon>Crustacea</taxon>
        <taxon>Multicrustacea</taxon>
        <taxon>Hexanauplia</taxon>
        <taxon>Copepoda</taxon>
        <taxon>Siphonostomatoida</taxon>
        <taxon>Caligidae</taxon>
        <taxon>Caligus</taxon>
    </lineage>
</organism>
<evidence type="ECO:0000313" key="1">
    <source>
        <dbReference type="EMBL" id="QQP38903.1"/>
    </source>
</evidence>
<proteinExistence type="predicted"/>
<dbReference type="Gene3D" id="3.40.50.2300">
    <property type="match status" value="1"/>
</dbReference>
<keyword evidence="1" id="KW-0675">Receptor</keyword>
<dbReference type="Proteomes" id="UP000595437">
    <property type="component" value="Chromosome 14"/>
</dbReference>
<dbReference type="AlphaFoldDB" id="A0A7T8JXM7"/>
<feature type="non-terminal residue" evidence="1">
    <location>
        <position position="1"/>
    </location>
</feature>